<feature type="domain" description="Tetrapyrrole methylase" evidence="6">
    <location>
        <begin position="4"/>
        <end position="210"/>
    </location>
</feature>
<dbReference type="InterPro" id="IPR003754">
    <property type="entry name" value="4pyrrol_synth_uPrphyn_synth"/>
</dbReference>
<dbReference type="Pfam" id="PF02602">
    <property type="entry name" value="HEM4"/>
    <property type="match status" value="1"/>
</dbReference>
<dbReference type="NCBIfam" id="TIGR01469">
    <property type="entry name" value="cobA_cysG_Cterm"/>
    <property type="match status" value="1"/>
</dbReference>
<dbReference type="Gene3D" id="3.40.50.10090">
    <property type="match status" value="2"/>
</dbReference>
<evidence type="ECO:0000256" key="1">
    <source>
        <dbReference type="ARBA" id="ARBA00012162"/>
    </source>
</evidence>
<dbReference type="InterPro" id="IPR036108">
    <property type="entry name" value="4pyrrol_syn_uPrphyn_synt_sf"/>
</dbReference>
<sequence>MNQVVLVGAGCGKSTITLEAFRLLSRCNCVVYDSLLDRELLELCPLDCKKIFVGKRAGHHSAKQDQINEILIECGKVYPLTVRLKGGDPFVFGRGGEELLALAEQGISGYAIPGISSCIAAAEMAGIPVTHRGLAQGFQVHTAHAADKEIDFTEFAHTKDTLVFLMAKQAAGKIQRDLVAGGMDPAMPVAVLSQAGTKDFAVKRGTLSELEALADLLSPPVTVLVGKVCAFALGDGSQHKTSFPAATVAVTGTPSHVRRVSDALLQKGILPLDCSYSRIQPLSFDRFFARQDGFSWLVFTSGNGVDFFFRRVKELRVDLRKFGQQKFAVIGPHTAERLAQYGFTADLIPEEYTAKSLCCSLLSLHLPKDKIALLRAKVGSPVLLQAGTQFDIYETVIEQDRLHAVAEKLSQSPQRIQAVTFGSAGGAKALLEACRLPEGMLPVCIGAETAQVLQQQGYSPKIAPRATAEELAKTTALALEEEPWND</sequence>
<organism evidence="8 9">
    <name type="scientific">Candidatus Egerieicola pullicola</name>
    <dbReference type="NCBI Taxonomy" id="2840775"/>
    <lineage>
        <taxon>Bacteria</taxon>
        <taxon>Bacillati</taxon>
        <taxon>Bacillota</taxon>
        <taxon>Clostridia</taxon>
        <taxon>Eubacteriales</taxon>
        <taxon>Oscillospiraceae</taxon>
        <taxon>Oscillospiraceae incertae sedis</taxon>
        <taxon>Candidatus Egerieicola</taxon>
    </lineage>
</organism>
<dbReference type="PANTHER" id="PTHR45790">
    <property type="entry name" value="SIROHEME SYNTHASE-RELATED"/>
    <property type="match status" value="1"/>
</dbReference>
<evidence type="ECO:0000256" key="2">
    <source>
        <dbReference type="ARBA" id="ARBA00022603"/>
    </source>
</evidence>
<dbReference type="AlphaFoldDB" id="A0A9D1AHJ1"/>
<dbReference type="Pfam" id="PF00590">
    <property type="entry name" value="TP_methylase"/>
    <property type="match status" value="1"/>
</dbReference>
<evidence type="ECO:0000313" key="9">
    <source>
        <dbReference type="Proteomes" id="UP000886749"/>
    </source>
</evidence>
<dbReference type="GO" id="GO:0019354">
    <property type="term" value="P:siroheme biosynthetic process"/>
    <property type="evidence" value="ECO:0007669"/>
    <property type="project" value="InterPro"/>
</dbReference>
<dbReference type="FunFam" id="3.40.1010.10:FF:000001">
    <property type="entry name" value="Siroheme synthase"/>
    <property type="match status" value="1"/>
</dbReference>
<keyword evidence="5" id="KW-0627">Porphyrin biosynthesis</keyword>
<proteinExistence type="predicted"/>
<reference evidence="8" key="1">
    <citation type="submission" date="2020-10" db="EMBL/GenBank/DDBJ databases">
        <authorList>
            <person name="Gilroy R."/>
        </authorList>
    </citation>
    <scope>NUCLEOTIDE SEQUENCE</scope>
    <source>
        <strain evidence="8">CHK184-25365</strain>
    </source>
</reference>
<accession>A0A9D1AHJ1</accession>
<name>A0A9D1AHJ1_9FIRM</name>
<evidence type="ECO:0000259" key="7">
    <source>
        <dbReference type="Pfam" id="PF02602"/>
    </source>
</evidence>
<dbReference type="InterPro" id="IPR006366">
    <property type="entry name" value="CobA/CysG_C"/>
</dbReference>
<dbReference type="SUPFAM" id="SSF69618">
    <property type="entry name" value="HemD-like"/>
    <property type="match status" value="1"/>
</dbReference>
<keyword evidence="2 8" id="KW-0489">Methyltransferase</keyword>
<dbReference type="InterPro" id="IPR035996">
    <property type="entry name" value="4pyrrol_Methylase_sf"/>
</dbReference>
<protein>
    <recommendedName>
        <fullName evidence="1">uroporphyrinogen-III C-methyltransferase</fullName>
        <ecNumber evidence="1">2.1.1.107</ecNumber>
    </recommendedName>
</protein>
<gene>
    <name evidence="8" type="primary">cobA</name>
    <name evidence="8" type="ORF">IAB36_00720</name>
</gene>
<feature type="domain" description="Tetrapyrrole biosynthesis uroporphyrinogen III synthase" evidence="7">
    <location>
        <begin position="261"/>
        <end position="472"/>
    </location>
</feature>
<dbReference type="Proteomes" id="UP000886749">
    <property type="component" value="Unassembled WGS sequence"/>
</dbReference>
<dbReference type="InterPro" id="IPR014776">
    <property type="entry name" value="4pyrrole_Mease_sub2"/>
</dbReference>
<dbReference type="InterPro" id="IPR014777">
    <property type="entry name" value="4pyrrole_Mease_sub1"/>
</dbReference>
<dbReference type="SUPFAM" id="SSF53790">
    <property type="entry name" value="Tetrapyrrole methylase"/>
    <property type="match status" value="1"/>
</dbReference>
<evidence type="ECO:0000256" key="3">
    <source>
        <dbReference type="ARBA" id="ARBA00022679"/>
    </source>
</evidence>
<dbReference type="NCBIfam" id="NF004790">
    <property type="entry name" value="PRK06136.1"/>
    <property type="match status" value="1"/>
</dbReference>
<dbReference type="InterPro" id="IPR050161">
    <property type="entry name" value="Siro_Cobalamin_biosynth"/>
</dbReference>
<comment type="caution">
    <text evidence="8">The sequence shown here is derived from an EMBL/GenBank/DDBJ whole genome shotgun (WGS) entry which is preliminary data.</text>
</comment>
<evidence type="ECO:0000256" key="5">
    <source>
        <dbReference type="ARBA" id="ARBA00023244"/>
    </source>
</evidence>
<reference evidence="8" key="2">
    <citation type="journal article" date="2021" name="PeerJ">
        <title>Extensive microbial diversity within the chicken gut microbiome revealed by metagenomics and culture.</title>
        <authorList>
            <person name="Gilroy R."/>
            <person name="Ravi A."/>
            <person name="Getino M."/>
            <person name="Pursley I."/>
            <person name="Horton D.L."/>
            <person name="Alikhan N.F."/>
            <person name="Baker D."/>
            <person name="Gharbi K."/>
            <person name="Hall N."/>
            <person name="Watson M."/>
            <person name="Adriaenssens E.M."/>
            <person name="Foster-Nyarko E."/>
            <person name="Jarju S."/>
            <person name="Secka A."/>
            <person name="Antonio M."/>
            <person name="Oren A."/>
            <person name="Chaudhuri R.R."/>
            <person name="La Ragione R."/>
            <person name="Hildebrand F."/>
            <person name="Pallen M.J."/>
        </authorList>
    </citation>
    <scope>NUCLEOTIDE SEQUENCE</scope>
    <source>
        <strain evidence="8">CHK184-25365</strain>
    </source>
</reference>
<dbReference type="EC" id="2.1.1.107" evidence="1"/>
<dbReference type="Gene3D" id="3.30.950.10">
    <property type="entry name" value="Methyltransferase, Cobalt-precorrin-4 Transmethylase, Domain 2"/>
    <property type="match status" value="1"/>
</dbReference>
<dbReference type="PANTHER" id="PTHR45790:SF3">
    <property type="entry name" value="S-ADENOSYL-L-METHIONINE-DEPENDENT UROPORPHYRINOGEN III METHYLTRANSFERASE, CHLOROPLASTIC"/>
    <property type="match status" value="1"/>
</dbReference>
<dbReference type="EMBL" id="DVGY01000017">
    <property type="protein sequence ID" value="HIR40340.1"/>
    <property type="molecule type" value="Genomic_DNA"/>
</dbReference>
<keyword evidence="3 8" id="KW-0808">Transferase</keyword>
<dbReference type="Gene3D" id="3.40.1010.10">
    <property type="entry name" value="Cobalt-precorrin-4 Transmethylase, Domain 1"/>
    <property type="match status" value="1"/>
</dbReference>
<dbReference type="GO" id="GO:0004851">
    <property type="term" value="F:uroporphyrin-III C-methyltransferase activity"/>
    <property type="evidence" value="ECO:0007669"/>
    <property type="project" value="UniProtKB-EC"/>
</dbReference>
<keyword evidence="4" id="KW-0949">S-adenosyl-L-methionine</keyword>
<dbReference type="GO" id="GO:0032259">
    <property type="term" value="P:methylation"/>
    <property type="evidence" value="ECO:0007669"/>
    <property type="project" value="UniProtKB-KW"/>
</dbReference>
<dbReference type="GO" id="GO:0004852">
    <property type="term" value="F:uroporphyrinogen-III synthase activity"/>
    <property type="evidence" value="ECO:0007669"/>
    <property type="project" value="InterPro"/>
</dbReference>
<dbReference type="CDD" id="cd06578">
    <property type="entry name" value="HemD"/>
    <property type="match status" value="1"/>
</dbReference>
<evidence type="ECO:0000259" key="6">
    <source>
        <dbReference type="Pfam" id="PF00590"/>
    </source>
</evidence>
<evidence type="ECO:0000256" key="4">
    <source>
        <dbReference type="ARBA" id="ARBA00022691"/>
    </source>
</evidence>
<dbReference type="CDD" id="cd11642">
    <property type="entry name" value="SUMT"/>
    <property type="match status" value="1"/>
</dbReference>
<dbReference type="InterPro" id="IPR000878">
    <property type="entry name" value="4pyrrol_Mease"/>
</dbReference>
<evidence type="ECO:0000313" key="8">
    <source>
        <dbReference type="EMBL" id="HIR40340.1"/>
    </source>
</evidence>